<dbReference type="GO" id="GO:0050661">
    <property type="term" value="F:NADP binding"/>
    <property type="evidence" value="ECO:0007669"/>
    <property type="project" value="InterPro"/>
</dbReference>
<proteinExistence type="inferred from homology"/>
<accession>A0A4U6RDC5</accession>
<dbReference type="AlphaFoldDB" id="A0A4U6RDC5"/>
<comment type="similarity">
    <text evidence="3 12">Belongs to the homoserine dehydrogenase family.</text>
</comment>
<dbReference type="InterPro" id="IPR005106">
    <property type="entry name" value="Asp/hSer_DH_NAD-bd"/>
</dbReference>
<keyword evidence="6" id="KW-0028">Amino-acid biosynthesis</keyword>
<dbReference type="GO" id="GO:0004412">
    <property type="term" value="F:homoserine dehydrogenase activity"/>
    <property type="evidence" value="ECO:0007669"/>
    <property type="project" value="UniProtKB-EC"/>
</dbReference>
<evidence type="ECO:0000256" key="12">
    <source>
        <dbReference type="RuleBase" id="RU004171"/>
    </source>
</evidence>
<dbReference type="UniPathway" id="UPA00050">
    <property type="reaction ID" value="UER00063"/>
</dbReference>
<dbReference type="PANTHER" id="PTHR43331:SF1">
    <property type="entry name" value="HOMOSERINE DEHYDROGENASE"/>
    <property type="match status" value="1"/>
</dbReference>
<dbReference type="InterPro" id="IPR019811">
    <property type="entry name" value="HDH_CS"/>
</dbReference>
<organism evidence="15 16">
    <name type="scientific">Bradyrhizobium elkanii</name>
    <dbReference type="NCBI Taxonomy" id="29448"/>
    <lineage>
        <taxon>Bacteria</taxon>
        <taxon>Pseudomonadati</taxon>
        <taxon>Pseudomonadota</taxon>
        <taxon>Alphaproteobacteria</taxon>
        <taxon>Hyphomicrobiales</taxon>
        <taxon>Nitrobacteraceae</taxon>
        <taxon>Bradyrhizobium</taxon>
    </lineage>
</organism>
<evidence type="ECO:0000256" key="11">
    <source>
        <dbReference type="PIRSR" id="PIRSR000098-2"/>
    </source>
</evidence>
<evidence type="ECO:0000313" key="16">
    <source>
        <dbReference type="Proteomes" id="UP000305095"/>
    </source>
</evidence>
<reference evidence="15 16" key="1">
    <citation type="submission" date="2019-05" db="EMBL/GenBank/DDBJ databases">
        <title>Draft Genome of Bradyrhizobium elkanii strain SEMIA 938, Used in Commercial Inoculants for Lupinus spp. in Brazil.</title>
        <authorList>
            <person name="Hungria M."/>
            <person name="Delamuta J.R.M."/>
            <person name="Ribeiro R.A."/>
            <person name="Nogueira M.A."/>
        </authorList>
    </citation>
    <scope>NUCLEOTIDE SEQUENCE [LARGE SCALE GENOMIC DNA]</scope>
    <source>
        <strain evidence="15 16">Semia 938</strain>
    </source>
</reference>
<dbReference type="NCBIfam" id="NF004976">
    <property type="entry name" value="PRK06349.1"/>
    <property type="match status" value="1"/>
</dbReference>
<evidence type="ECO:0000256" key="6">
    <source>
        <dbReference type="ARBA" id="ARBA00022605"/>
    </source>
</evidence>
<dbReference type="Gene3D" id="3.30.70.260">
    <property type="match status" value="1"/>
</dbReference>
<evidence type="ECO:0000313" key="15">
    <source>
        <dbReference type="EMBL" id="TKV71910.1"/>
    </source>
</evidence>
<feature type="active site" description="Proton donor" evidence="10">
    <location>
        <position position="207"/>
    </location>
</feature>
<dbReference type="Gene3D" id="3.30.360.10">
    <property type="entry name" value="Dihydrodipicolinate Reductase, domain 2"/>
    <property type="match status" value="1"/>
</dbReference>
<name>A0A4U6RDC5_BRAEL</name>
<protein>
    <recommendedName>
        <fullName evidence="5">Homoserine dehydrogenase</fullName>
        <ecNumber evidence="4">1.1.1.3</ecNumber>
    </recommendedName>
</protein>
<evidence type="ECO:0000256" key="10">
    <source>
        <dbReference type="PIRSR" id="PIRSR000098-1"/>
    </source>
</evidence>
<dbReference type="PROSITE" id="PS01042">
    <property type="entry name" value="HOMOSER_DHGENASE"/>
    <property type="match status" value="1"/>
</dbReference>
<gene>
    <name evidence="15" type="ORF">FDV58_38200</name>
</gene>
<feature type="binding site" evidence="11">
    <location>
        <position position="192"/>
    </location>
    <ligand>
        <name>L-homoserine</name>
        <dbReference type="ChEBI" id="CHEBI:57476"/>
    </ligand>
</feature>
<dbReference type="Gene3D" id="3.40.50.720">
    <property type="entry name" value="NAD(P)-binding Rossmann-like Domain"/>
    <property type="match status" value="1"/>
</dbReference>
<dbReference type="Pfam" id="PF03447">
    <property type="entry name" value="NAD_binding_3"/>
    <property type="match status" value="1"/>
</dbReference>
<evidence type="ECO:0000256" key="4">
    <source>
        <dbReference type="ARBA" id="ARBA00013213"/>
    </source>
</evidence>
<feature type="binding site" evidence="11">
    <location>
        <position position="107"/>
    </location>
    <ligand>
        <name>NADPH</name>
        <dbReference type="ChEBI" id="CHEBI:57783"/>
    </ligand>
</feature>
<dbReference type="FunFam" id="3.30.360.10:FF:000005">
    <property type="entry name" value="Homoserine dehydrogenase"/>
    <property type="match status" value="1"/>
</dbReference>
<evidence type="ECO:0000256" key="3">
    <source>
        <dbReference type="ARBA" id="ARBA00006753"/>
    </source>
</evidence>
<keyword evidence="9" id="KW-0486">Methionine biosynthesis</keyword>
<feature type="binding site" evidence="11">
    <location>
        <begin position="10"/>
        <end position="17"/>
    </location>
    <ligand>
        <name>NADP(+)</name>
        <dbReference type="ChEBI" id="CHEBI:58349"/>
    </ligand>
</feature>
<evidence type="ECO:0000256" key="7">
    <source>
        <dbReference type="ARBA" id="ARBA00022697"/>
    </source>
</evidence>
<evidence type="ECO:0000256" key="9">
    <source>
        <dbReference type="ARBA" id="ARBA00023167"/>
    </source>
</evidence>
<evidence type="ECO:0000256" key="8">
    <source>
        <dbReference type="ARBA" id="ARBA00023002"/>
    </source>
</evidence>
<dbReference type="GO" id="GO:0009088">
    <property type="term" value="P:threonine biosynthetic process"/>
    <property type="evidence" value="ECO:0007669"/>
    <property type="project" value="UniProtKB-UniPathway"/>
</dbReference>
<keyword evidence="7" id="KW-0791">Threonine biosynthesis</keyword>
<evidence type="ECO:0000256" key="1">
    <source>
        <dbReference type="ARBA" id="ARBA00005056"/>
    </source>
</evidence>
<dbReference type="SUPFAM" id="SSF55347">
    <property type="entry name" value="Glyceraldehyde-3-phosphate dehydrogenase-like, C-terminal domain"/>
    <property type="match status" value="1"/>
</dbReference>
<evidence type="ECO:0000256" key="2">
    <source>
        <dbReference type="ARBA" id="ARBA00005062"/>
    </source>
</evidence>
<dbReference type="EMBL" id="SZZP01000039">
    <property type="protein sequence ID" value="TKV71910.1"/>
    <property type="molecule type" value="Genomic_DNA"/>
</dbReference>
<dbReference type="InterPro" id="IPR016204">
    <property type="entry name" value="HDH"/>
</dbReference>
<dbReference type="PANTHER" id="PTHR43331">
    <property type="entry name" value="HOMOSERINE DEHYDROGENASE"/>
    <property type="match status" value="1"/>
</dbReference>
<dbReference type="PIRSF" id="PIRSF000098">
    <property type="entry name" value="Homoser_dehydrog"/>
    <property type="match status" value="1"/>
</dbReference>
<evidence type="ECO:0000259" key="13">
    <source>
        <dbReference type="Pfam" id="PF00742"/>
    </source>
</evidence>
<dbReference type="UniPathway" id="UPA00051">
    <property type="reaction ID" value="UER00465"/>
</dbReference>
<dbReference type="EC" id="1.1.1.3" evidence="4"/>
<feature type="domain" description="Aspartate/homoserine dehydrogenase NAD-binding" evidence="14">
    <location>
        <begin position="11"/>
        <end position="130"/>
    </location>
</feature>
<dbReference type="SUPFAM" id="SSF51735">
    <property type="entry name" value="NAD(P)-binding Rossmann-fold domains"/>
    <property type="match status" value="1"/>
</dbReference>
<comment type="pathway">
    <text evidence="1">Amino-acid biosynthesis; L-threonine biosynthesis; L-threonine from L-aspartate: step 3/5.</text>
</comment>
<dbReference type="GO" id="GO:0009086">
    <property type="term" value="P:methionine biosynthetic process"/>
    <property type="evidence" value="ECO:0007669"/>
    <property type="project" value="UniProtKB-KW"/>
</dbReference>
<comment type="caution">
    <text evidence="15">The sequence shown here is derived from an EMBL/GenBank/DDBJ whole genome shotgun (WGS) entry which is preliminary data.</text>
</comment>
<dbReference type="InterPro" id="IPR036291">
    <property type="entry name" value="NAD(P)-bd_dom_sf"/>
</dbReference>
<dbReference type="InterPro" id="IPR001342">
    <property type="entry name" value="HDH_cat"/>
</dbReference>
<evidence type="ECO:0000256" key="5">
    <source>
        <dbReference type="ARBA" id="ARBA00013376"/>
    </source>
</evidence>
<evidence type="ECO:0000259" key="14">
    <source>
        <dbReference type="Pfam" id="PF03447"/>
    </source>
</evidence>
<dbReference type="RefSeq" id="WP_137483661.1">
    <property type="nucleotide sequence ID" value="NZ_SZZP01000039.1"/>
</dbReference>
<dbReference type="CDD" id="cd04881">
    <property type="entry name" value="ACT_HSDH-Hom"/>
    <property type="match status" value="1"/>
</dbReference>
<keyword evidence="11" id="KW-0521">NADP</keyword>
<dbReference type="Pfam" id="PF00742">
    <property type="entry name" value="Homoserine_dh"/>
    <property type="match status" value="1"/>
</dbReference>
<sequence>MVAPLNVGIAGLGTVGADVVRLIETQGRALAERSGRPVRVVAVTARSKAKKRGLDLHGIAWAKSPQDLAEDPNIDCFVELMGGAGDPALSAIETALKAGKSVVTANKALIAKHGLRLAAAAEKHGGALNFEAAVGAAIPVIKTLREGLAGTSVNRVYGILNGTCNYILTRMEQEGLSFEECLKDAQRLGYAEANPSFDVDGHDTAQKLAILASLAFGTKVAESAVYVEGISSITPEDLKAAAELGYRVKLLGVAVRTAKGIEQRVHPTMVPKSSSIAQVMGVTNAVAIDGEGIPPITLVGPGAGGGATASAVVADIADVARGIRAKPFGRPVERLRDTTKAPMERHEGGYYIRLMARDLAGTAATIATRLAEQKISLESIVQRHPDGVDVNGAAKKPSPVPVILITYATSEDAVHRALAAVQRDKVISGRPQVIRIEKN</sequence>
<keyword evidence="8" id="KW-0560">Oxidoreductase</keyword>
<dbReference type="Proteomes" id="UP000305095">
    <property type="component" value="Unassembled WGS sequence"/>
</dbReference>
<comment type="pathway">
    <text evidence="2">Amino-acid biosynthesis; L-methionine biosynthesis via de novo pathway; L-homoserine from L-aspartate: step 3/3.</text>
</comment>
<feature type="domain" description="Homoserine dehydrogenase catalytic" evidence="13">
    <location>
        <begin position="139"/>
        <end position="316"/>
    </location>
</feature>